<dbReference type="InterPro" id="IPR014347">
    <property type="entry name" value="Tautomerase/MIF_sf"/>
</dbReference>
<proteinExistence type="predicted"/>
<dbReference type="RefSeq" id="WP_140727785.1">
    <property type="nucleotide sequence ID" value="NZ_BNBA01000016.1"/>
</dbReference>
<gene>
    <name evidence="1" type="primary">yusQ</name>
    <name evidence="1" type="ORF">GCM10009090_22600</name>
</gene>
<dbReference type="PANTHER" id="PTHR38460:SF1">
    <property type="entry name" value="TAUTOMERASE YOLI-RELATED"/>
    <property type="match status" value="1"/>
</dbReference>
<name>A0A919F8E7_9XANT</name>
<dbReference type="SUPFAM" id="SSF55331">
    <property type="entry name" value="Tautomerase/MIF"/>
    <property type="match status" value="1"/>
</dbReference>
<dbReference type="Proteomes" id="UP000623958">
    <property type="component" value="Unassembled WGS sequence"/>
</dbReference>
<protein>
    <submittedName>
        <fullName evidence="1">Tautomerase YusQ</fullName>
    </submittedName>
</protein>
<organism evidence="1 2">
    <name type="scientific">Xanthomonas boreopolis</name>
    <dbReference type="NCBI Taxonomy" id="86183"/>
    <lineage>
        <taxon>Bacteria</taxon>
        <taxon>Pseudomonadati</taxon>
        <taxon>Pseudomonadota</taxon>
        <taxon>Gammaproteobacteria</taxon>
        <taxon>Lysobacterales</taxon>
        <taxon>Lysobacteraceae</taxon>
        <taxon>Xanthomonas</taxon>
    </lineage>
</organism>
<dbReference type="EMBL" id="BNBA01000016">
    <property type="protein sequence ID" value="GHH54968.1"/>
    <property type="molecule type" value="Genomic_DNA"/>
</dbReference>
<dbReference type="PANTHER" id="PTHR38460">
    <property type="entry name" value="TAUTOMERASE YOLI-RELATED"/>
    <property type="match status" value="1"/>
</dbReference>
<sequence length="125" mass="14410">MPLIQIDLRRTTSERLHAIQEGVYAALRETFEVPENDRFVVVNQHEADEFFYDPGYLGIQRSDELVFVRITCSASRGVTQKKALYRRIVEKLVQSPGLRAEDVFINLVETSRENWSFGLGEAQYA</sequence>
<comment type="caution">
    <text evidence="1">The sequence shown here is derived from an EMBL/GenBank/DDBJ whole genome shotgun (WGS) entry which is preliminary data.</text>
</comment>
<reference evidence="1" key="1">
    <citation type="journal article" date="2014" name="Int. J. Syst. Evol. Microbiol.">
        <title>Complete genome sequence of Corynebacterium casei LMG S-19264T (=DSM 44701T), isolated from a smear-ripened cheese.</title>
        <authorList>
            <consortium name="US DOE Joint Genome Institute (JGI-PGF)"/>
            <person name="Walter F."/>
            <person name="Albersmeier A."/>
            <person name="Kalinowski J."/>
            <person name="Ruckert C."/>
        </authorList>
    </citation>
    <scope>NUCLEOTIDE SEQUENCE</scope>
    <source>
        <strain evidence="1">JCM 13306</strain>
    </source>
</reference>
<keyword evidence="2" id="KW-1185">Reference proteome</keyword>
<dbReference type="Pfam" id="PF14552">
    <property type="entry name" value="Tautomerase_2"/>
    <property type="match status" value="1"/>
</dbReference>
<dbReference type="InterPro" id="IPR037479">
    <property type="entry name" value="Tauto_MSAD"/>
</dbReference>
<dbReference type="Gene3D" id="3.30.429.10">
    <property type="entry name" value="Macrophage Migration Inhibitory Factor"/>
    <property type="match status" value="1"/>
</dbReference>
<evidence type="ECO:0000313" key="1">
    <source>
        <dbReference type="EMBL" id="GHH54968.1"/>
    </source>
</evidence>
<accession>A0A919F8E7</accession>
<reference evidence="1" key="2">
    <citation type="submission" date="2020-09" db="EMBL/GenBank/DDBJ databases">
        <authorList>
            <person name="Sun Q."/>
            <person name="Ohkuma M."/>
        </authorList>
    </citation>
    <scope>NUCLEOTIDE SEQUENCE</scope>
    <source>
        <strain evidence="1">JCM 13306</strain>
    </source>
</reference>
<dbReference type="AlphaFoldDB" id="A0A919F8E7"/>
<evidence type="ECO:0000313" key="2">
    <source>
        <dbReference type="Proteomes" id="UP000623958"/>
    </source>
</evidence>